<dbReference type="SUPFAM" id="SSF51011">
    <property type="entry name" value="Glycosyl hydrolase domain"/>
    <property type="match status" value="1"/>
</dbReference>
<dbReference type="GO" id="GO:0032006">
    <property type="term" value="P:regulation of TOR signaling"/>
    <property type="evidence" value="ECO:0007669"/>
    <property type="project" value="UniProtKB-ARBA"/>
</dbReference>
<dbReference type="GO" id="GO:0051246">
    <property type="term" value="P:regulation of protein metabolic process"/>
    <property type="evidence" value="ECO:0007669"/>
    <property type="project" value="UniProtKB-ARBA"/>
</dbReference>
<dbReference type="Pfam" id="PF02055">
    <property type="entry name" value="Glyco_hydro_30"/>
    <property type="match status" value="1"/>
</dbReference>
<feature type="domain" description="Glycosyl hydrolase family 30 TIM-barrel" evidence="13">
    <location>
        <begin position="120"/>
        <end position="471"/>
    </location>
</feature>
<dbReference type="InterPro" id="IPR033453">
    <property type="entry name" value="Glyco_hydro_30_TIM-barrel"/>
</dbReference>
<dbReference type="PRINTS" id="PR00843">
    <property type="entry name" value="GLHYDRLASE30"/>
</dbReference>
<dbReference type="InterPro" id="IPR001139">
    <property type="entry name" value="Glyco_hydro_30"/>
</dbReference>
<dbReference type="GO" id="GO:0030163">
    <property type="term" value="P:protein catabolic process"/>
    <property type="evidence" value="ECO:0007669"/>
    <property type="project" value="UniProtKB-ARBA"/>
</dbReference>
<dbReference type="PANTHER" id="PTHR11069:SF23">
    <property type="entry name" value="LYSOSOMAL ACID GLUCOSYLCERAMIDASE"/>
    <property type="match status" value="1"/>
</dbReference>
<evidence type="ECO:0000259" key="13">
    <source>
        <dbReference type="Pfam" id="PF02055"/>
    </source>
</evidence>
<evidence type="ECO:0000256" key="9">
    <source>
        <dbReference type="ARBA" id="ARBA00023098"/>
    </source>
</evidence>
<sequence length="540" mass="60745">MTASYLPSLVLSRVFIVLLTVNFLWFECVVSALSTPCIPRSFGFDSTVCVCNSTYCDYATPTPPIRTAQYVTYTSSMGGLRFEQSGGTLVTSAPPPSKTDARGGDNVITITREYSTDQAIMGFGGAFTDAAGINIKSLSNATQYLLMKSYFAPEGIAYSFGRVPIGGCDFSTHGYTYADAPNDPKLEKFNLSKEDFDYKIPLILQANRLRGEPLHLIGTAWSSPAWMKTNNALTGEGELKPQYYQLWAQYLIMFLDQYKKENLNFWALTTGNEPINGDLPSFLPFVPKFNSMGWLPKNAANWIANNLGPTLRASGHNATKILAIDDQRFVLPWWIEEMMESNSKLNFYVDGVAIHWYWDQLVPVSVMDKVHTKYPNLLLINTEASLGDKPWDLIKVQLGSWRRAEKYITDIIENFNHGMVAWLEWNLSLNEQGGPNWKKNYIDAPIIVNAAKDEFYKQPMFYAIGHFSKFIQTGSRVLKVVSRHPTVEVLATLDQDKNHVVAVLFNPSNKNVNITISDQGKRSTPLTLLRRSVVTLMYRA</sequence>
<organism evidence="15">
    <name type="scientific">Cacopsylla melanoneura</name>
    <dbReference type="NCBI Taxonomy" id="428564"/>
    <lineage>
        <taxon>Eukaryota</taxon>
        <taxon>Metazoa</taxon>
        <taxon>Ecdysozoa</taxon>
        <taxon>Arthropoda</taxon>
        <taxon>Hexapoda</taxon>
        <taxon>Insecta</taxon>
        <taxon>Pterygota</taxon>
        <taxon>Neoptera</taxon>
        <taxon>Paraneoptera</taxon>
        <taxon>Hemiptera</taxon>
        <taxon>Sternorrhyncha</taxon>
        <taxon>Psylloidea</taxon>
        <taxon>Psyllidae</taxon>
        <taxon>Psyllinae</taxon>
        <taxon>Cacopsylla</taxon>
    </lineage>
</organism>
<dbReference type="GO" id="GO:0006914">
    <property type="term" value="P:autophagy"/>
    <property type="evidence" value="ECO:0007669"/>
    <property type="project" value="UniProtKB-ARBA"/>
</dbReference>
<dbReference type="GO" id="GO:0005774">
    <property type="term" value="C:vacuolar membrane"/>
    <property type="evidence" value="ECO:0007669"/>
    <property type="project" value="UniProtKB-ARBA"/>
</dbReference>
<dbReference type="GO" id="GO:0007040">
    <property type="term" value="P:lysosome organization"/>
    <property type="evidence" value="ECO:0007669"/>
    <property type="project" value="UniProtKB-ARBA"/>
</dbReference>
<dbReference type="GO" id="GO:0042391">
    <property type="term" value="P:regulation of membrane potential"/>
    <property type="evidence" value="ECO:0007669"/>
    <property type="project" value="UniProtKB-ARBA"/>
</dbReference>
<dbReference type="EC" id="3.2.1.45" evidence="5 12"/>
<evidence type="ECO:0000256" key="1">
    <source>
        <dbReference type="ARBA" id="ARBA00001013"/>
    </source>
</evidence>
<comment type="similarity">
    <text evidence="4 12">Belongs to the glycosyl hydrolase 30 family.</text>
</comment>
<dbReference type="GO" id="GO:0016241">
    <property type="term" value="P:regulation of macroautophagy"/>
    <property type="evidence" value="ECO:0007669"/>
    <property type="project" value="UniProtKB-ARBA"/>
</dbReference>
<evidence type="ECO:0000256" key="12">
    <source>
        <dbReference type="RuleBase" id="RU361188"/>
    </source>
</evidence>
<dbReference type="GO" id="GO:0006066">
    <property type="term" value="P:alcohol metabolic process"/>
    <property type="evidence" value="ECO:0007669"/>
    <property type="project" value="UniProtKB-ARBA"/>
</dbReference>
<feature type="domain" description="Glycosyl hydrolase family 30 beta sandwich" evidence="14">
    <location>
        <begin position="478"/>
        <end position="536"/>
    </location>
</feature>
<evidence type="ECO:0000256" key="7">
    <source>
        <dbReference type="ARBA" id="ARBA00022801"/>
    </source>
</evidence>
<evidence type="ECO:0000313" key="15">
    <source>
        <dbReference type="EMBL" id="CAG6696778.1"/>
    </source>
</evidence>
<dbReference type="InterPro" id="IPR033452">
    <property type="entry name" value="GH30_C"/>
</dbReference>
<keyword evidence="9 12" id="KW-0443">Lipid metabolism</keyword>
<dbReference type="AlphaFoldDB" id="A0A8D8XGX9"/>
<evidence type="ECO:0000259" key="14">
    <source>
        <dbReference type="Pfam" id="PF17189"/>
    </source>
</evidence>
<name>A0A8D8XGX9_9HEMI</name>
<dbReference type="FunFam" id="3.20.20.80:FF:000030">
    <property type="entry name" value="Lysosomal acid glucosylceramidase"/>
    <property type="match status" value="1"/>
</dbReference>
<evidence type="ECO:0000256" key="11">
    <source>
        <dbReference type="ARBA" id="ARBA00051345"/>
    </source>
</evidence>
<reference evidence="15" key="1">
    <citation type="submission" date="2021-05" db="EMBL/GenBank/DDBJ databases">
        <authorList>
            <person name="Alioto T."/>
            <person name="Alioto T."/>
            <person name="Gomez Garrido J."/>
        </authorList>
    </citation>
    <scope>NUCLEOTIDE SEQUENCE</scope>
</reference>
<dbReference type="Pfam" id="PF17189">
    <property type="entry name" value="Glyco_hydro_30C"/>
    <property type="match status" value="1"/>
</dbReference>
<dbReference type="GO" id="GO:0005764">
    <property type="term" value="C:lysosome"/>
    <property type="evidence" value="ECO:0007669"/>
    <property type="project" value="UniProtKB-ARBA"/>
</dbReference>
<proteinExistence type="inferred from homology"/>
<dbReference type="GO" id="GO:0006680">
    <property type="term" value="P:glucosylceramide catabolic process"/>
    <property type="evidence" value="ECO:0007669"/>
    <property type="project" value="TreeGrafter"/>
</dbReference>
<dbReference type="GO" id="GO:0008202">
    <property type="term" value="P:steroid metabolic process"/>
    <property type="evidence" value="ECO:0007669"/>
    <property type="project" value="UniProtKB-ARBA"/>
</dbReference>
<evidence type="ECO:0000256" key="5">
    <source>
        <dbReference type="ARBA" id="ARBA00012658"/>
    </source>
</evidence>
<dbReference type="GO" id="GO:0016758">
    <property type="term" value="F:hexosyltransferase activity"/>
    <property type="evidence" value="ECO:0007669"/>
    <property type="project" value="UniProtKB-ARBA"/>
</dbReference>
<evidence type="ECO:0000256" key="10">
    <source>
        <dbReference type="ARBA" id="ARBA00050474"/>
    </source>
</evidence>
<evidence type="ECO:0000256" key="2">
    <source>
        <dbReference type="ARBA" id="ARBA00004760"/>
    </source>
</evidence>
<keyword evidence="8 12" id="KW-0746">Sphingolipid metabolism</keyword>
<keyword evidence="12" id="KW-0326">Glycosidase</keyword>
<dbReference type="EMBL" id="HBUF01329859">
    <property type="protein sequence ID" value="CAG6696778.1"/>
    <property type="molecule type" value="Transcribed_RNA"/>
</dbReference>
<evidence type="ECO:0000256" key="6">
    <source>
        <dbReference type="ARBA" id="ARBA00022729"/>
    </source>
</evidence>
<comment type="catalytic activity">
    <reaction evidence="1">
        <text>a beta-D-glucosyl-(1&lt;-&gt;1')-N-acylsphing-4-enine + H2O = an N-acylsphing-4-enine + D-glucose</text>
        <dbReference type="Rhea" id="RHEA:13269"/>
        <dbReference type="ChEBI" id="CHEBI:4167"/>
        <dbReference type="ChEBI" id="CHEBI:15377"/>
        <dbReference type="ChEBI" id="CHEBI:22801"/>
        <dbReference type="ChEBI" id="CHEBI:52639"/>
        <dbReference type="EC" id="3.2.1.45"/>
    </reaction>
    <physiologicalReaction direction="left-to-right" evidence="1">
        <dbReference type="Rhea" id="RHEA:13270"/>
    </physiologicalReaction>
</comment>
<keyword evidence="6" id="KW-0732">Signal</keyword>
<dbReference type="InterPro" id="IPR017853">
    <property type="entry name" value="GH"/>
</dbReference>
<comment type="catalytic activity">
    <reaction evidence="10">
        <text>a beta-D-glucosylceramide + H2O = an N-acyl-sphingoid base + D-glucose</text>
        <dbReference type="Rhea" id="RHEA:81447"/>
        <dbReference type="ChEBI" id="CHEBI:4167"/>
        <dbReference type="ChEBI" id="CHEBI:15377"/>
        <dbReference type="ChEBI" id="CHEBI:83264"/>
        <dbReference type="ChEBI" id="CHEBI:83273"/>
    </reaction>
    <physiologicalReaction direction="left-to-right" evidence="10">
        <dbReference type="Rhea" id="RHEA:81448"/>
    </physiologicalReaction>
</comment>
<dbReference type="GO" id="GO:0005102">
    <property type="term" value="F:signaling receptor binding"/>
    <property type="evidence" value="ECO:0007669"/>
    <property type="project" value="UniProtKB-ARBA"/>
</dbReference>
<keyword evidence="7 12" id="KW-0378">Hydrolase</keyword>
<evidence type="ECO:0000256" key="8">
    <source>
        <dbReference type="ARBA" id="ARBA00022919"/>
    </source>
</evidence>
<protein>
    <recommendedName>
        <fullName evidence="5 12">Glucosylceramidase</fullName>
        <ecNumber evidence="5 12">3.2.1.45</ecNumber>
    </recommendedName>
</protein>
<dbReference type="SUPFAM" id="SSF51445">
    <property type="entry name" value="(Trans)glycosidases"/>
    <property type="match status" value="1"/>
</dbReference>
<accession>A0A8D8XGX9</accession>
<dbReference type="GO" id="GO:0010605">
    <property type="term" value="P:negative regulation of macromolecule metabolic process"/>
    <property type="evidence" value="ECO:0007669"/>
    <property type="project" value="UniProtKB-ARBA"/>
</dbReference>
<dbReference type="PANTHER" id="PTHR11069">
    <property type="entry name" value="GLUCOSYLCERAMIDASE"/>
    <property type="match status" value="1"/>
</dbReference>
<comment type="pathway">
    <text evidence="3">Sphingolipid metabolism.</text>
</comment>
<comment type="catalytic activity">
    <reaction evidence="11">
        <text>an N-acyl-1-beta-D-glucosyl-15-methylhexadecasphing-4-enine + H2O = an N-acyl-15-methylhexadecasphing-4-enine + D-glucose</text>
        <dbReference type="Rhea" id="RHEA:34755"/>
        <dbReference type="ChEBI" id="CHEBI:4167"/>
        <dbReference type="ChEBI" id="CHEBI:15377"/>
        <dbReference type="ChEBI" id="CHEBI:70815"/>
        <dbReference type="ChEBI" id="CHEBI:70846"/>
    </reaction>
    <physiologicalReaction direction="left-to-right" evidence="11">
        <dbReference type="Rhea" id="RHEA:34756"/>
    </physiologicalReaction>
</comment>
<dbReference type="GO" id="GO:0004348">
    <property type="term" value="F:glucosylceramidase activity"/>
    <property type="evidence" value="ECO:0007669"/>
    <property type="project" value="UniProtKB-EC"/>
</dbReference>
<comment type="pathway">
    <text evidence="2">Lipid metabolism; sphingolipid metabolism.</text>
</comment>
<evidence type="ECO:0000256" key="3">
    <source>
        <dbReference type="ARBA" id="ARBA00004991"/>
    </source>
</evidence>
<evidence type="ECO:0000256" key="4">
    <source>
        <dbReference type="ARBA" id="ARBA00005382"/>
    </source>
</evidence>
<dbReference type="Gene3D" id="3.20.20.80">
    <property type="entry name" value="Glycosidases"/>
    <property type="match status" value="1"/>
</dbReference>